<dbReference type="CDD" id="cd01671">
    <property type="entry name" value="CARD"/>
    <property type="match status" value="1"/>
</dbReference>
<dbReference type="AlphaFoldDB" id="A0A8W8M0W4"/>
<name>A0A8W8M0W4_MAGGI</name>
<dbReference type="Proteomes" id="UP000005408">
    <property type="component" value="Unassembled WGS sequence"/>
</dbReference>
<keyword evidence="2" id="KW-1185">Reference proteome</keyword>
<dbReference type="SUPFAM" id="SSF47986">
    <property type="entry name" value="DEATH domain"/>
    <property type="match status" value="1"/>
</dbReference>
<evidence type="ECO:0000313" key="2">
    <source>
        <dbReference type="Proteomes" id="UP000005408"/>
    </source>
</evidence>
<accession>A0A8W8M0W4</accession>
<sequence>MKNNKDTLFFNLSQICSQILRLHVPVAMDQCHGMDRYEYRDMLVVRGLFVFLKENLLFDSLQDELEQNELLTQIERDDYVCKDKCKFKMHERLLKLIIRNRKCNKFIALLNNMPSYQHISAKIMEFRRELNDQSASGAATKTHSFVITDEMLRKHFALFYVELEPCEIADAMFQTGLFSISDHDNVADHNQKHKRLRNLVKILKRKCLLEQFFSLLESKKYTLLLDTLKNEKEFNNKPSVCALCIQHNFTLLQEELPYTDDEAIVMIEHIFDKLNIADVKCCTGTRRKKSKILKILLMRGESDCEEFFRVVDEDLKRKDLIQKMKKNSDDRIRRGNVNV</sequence>
<dbReference type="InterPro" id="IPR011029">
    <property type="entry name" value="DEATH-like_dom_sf"/>
</dbReference>
<dbReference type="EnsemblMetazoa" id="G30776.1">
    <property type="protein sequence ID" value="G30776.1:cds"/>
    <property type="gene ID" value="G30776"/>
</dbReference>
<evidence type="ECO:0000313" key="1">
    <source>
        <dbReference type="EnsemblMetazoa" id="G30776.1:cds"/>
    </source>
</evidence>
<reference evidence="1" key="1">
    <citation type="submission" date="2022-08" db="UniProtKB">
        <authorList>
            <consortium name="EnsemblMetazoa"/>
        </authorList>
    </citation>
    <scope>IDENTIFICATION</scope>
    <source>
        <strain evidence="1">05x7-T-G4-1.051#20</strain>
    </source>
</reference>
<protein>
    <recommendedName>
        <fullName evidence="3">CARD domain-containing protein</fullName>
    </recommendedName>
</protein>
<proteinExistence type="predicted"/>
<dbReference type="Gene3D" id="1.10.533.10">
    <property type="entry name" value="Death Domain, Fas"/>
    <property type="match status" value="1"/>
</dbReference>
<evidence type="ECO:0008006" key="3">
    <source>
        <dbReference type="Google" id="ProtNLM"/>
    </source>
</evidence>
<organism evidence="1 2">
    <name type="scientific">Magallana gigas</name>
    <name type="common">Pacific oyster</name>
    <name type="synonym">Crassostrea gigas</name>
    <dbReference type="NCBI Taxonomy" id="29159"/>
    <lineage>
        <taxon>Eukaryota</taxon>
        <taxon>Metazoa</taxon>
        <taxon>Spiralia</taxon>
        <taxon>Lophotrochozoa</taxon>
        <taxon>Mollusca</taxon>
        <taxon>Bivalvia</taxon>
        <taxon>Autobranchia</taxon>
        <taxon>Pteriomorphia</taxon>
        <taxon>Ostreida</taxon>
        <taxon>Ostreoidea</taxon>
        <taxon>Ostreidae</taxon>
        <taxon>Magallana</taxon>
    </lineage>
</organism>